<sequence>MFFRLFAIFALVAVAFASPKPAELLTYAAPAAGVLPLTYSAYPAPVAYSAQYAAAPVPYAYSGYYLK</sequence>
<keyword evidence="3" id="KW-1185">Reference proteome</keyword>
<evidence type="ECO:0000313" key="3">
    <source>
        <dbReference type="Proteomes" id="UP001549920"/>
    </source>
</evidence>
<proteinExistence type="predicted"/>
<comment type="caution">
    <text evidence="2">The sequence shown here is derived from an EMBL/GenBank/DDBJ whole genome shotgun (WGS) entry which is preliminary data.</text>
</comment>
<feature type="signal peptide" evidence="1">
    <location>
        <begin position="1"/>
        <end position="17"/>
    </location>
</feature>
<dbReference type="Proteomes" id="UP001549920">
    <property type="component" value="Unassembled WGS sequence"/>
</dbReference>
<dbReference type="EMBL" id="JBEUOH010000016">
    <property type="protein sequence ID" value="KAL0871981.1"/>
    <property type="molecule type" value="Genomic_DNA"/>
</dbReference>
<keyword evidence="1" id="KW-0732">Signal</keyword>
<feature type="chain" id="PRO_5047247367" description="Neuropeptide-like 4" evidence="1">
    <location>
        <begin position="18"/>
        <end position="67"/>
    </location>
</feature>
<protein>
    <recommendedName>
        <fullName evidence="4">Neuropeptide-like 4</fullName>
    </recommendedName>
</protein>
<evidence type="ECO:0008006" key="4">
    <source>
        <dbReference type="Google" id="ProtNLM"/>
    </source>
</evidence>
<evidence type="ECO:0000313" key="2">
    <source>
        <dbReference type="EMBL" id="KAL0871981.1"/>
    </source>
</evidence>
<reference evidence="2 3" key="1">
    <citation type="submission" date="2024-06" db="EMBL/GenBank/DDBJ databases">
        <title>A chromosome-level genome assembly of beet webworm, Loxostege sticticalis.</title>
        <authorList>
            <person name="Zhang Y."/>
        </authorList>
    </citation>
    <scope>NUCLEOTIDE SEQUENCE [LARGE SCALE GENOMIC DNA]</scope>
    <source>
        <strain evidence="2">AQ026</strain>
        <tissue evidence="2">Whole body</tissue>
    </source>
</reference>
<gene>
    <name evidence="2" type="ORF">ABMA27_004422</name>
</gene>
<name>A0ABR3HNM9_LOXSC</name>
<accession>A0ABR3HNM9</accession>
<evidence type="ECO:0000256" key="1">
    <source>
        <dbReference type="SAM" id="SignalP"/>
    </source>
</evidence>
<organism evidence="2 3">
    <name type="scientific">Loxostege sticticalis</name>
    <name type="common">Beet webworm moth</name>
    <dbReference type="NCBI Taxonomy" id="481309"/>
    <lineage>
        <taxon>Eukaryota</taxon>
        <taxon>Metazoa</taxon>
        <taxon>Ecdysozoa</taxon>
        <taxon>Arthropoda</taxon>
        <taxon>Hexapoda</taxon>
        <taxon>Insecta</taxon>
        <taxon>Pterygota</taxon>
        <taxon>Neoptera</taxon>
        <taxon>Endopterygota</taxon>
        <taxon>Lepidoptera</taxon>
        <taxon>Glossata</taxon>
        <taxon>Ditrysia</taxon>
        <taxon>Pyraloidea</taxon>
        <taxon>Crambidae</taxon>
        <taxon>Pyraustinae</taxon>
        <taxon>Loxostege</taxon>
    </lineage>
</organism>